<keyword evidence="8" id="KW-1185">Reference proteome</keyword>
<keyword evidence="3 5" id="KW-1133">Transmembrane helix</keyword>
<dbReference type="Proteomes" id="UP000267029">
    <property type="component" value="Unassembled WGS sequence"/>
</dbReference>
<keyword evidence="2 5" id="KW-0812">Transmembrane</keyword>
<dbReference type="STRING" id="53468.A0A0R3U7T3"/>
<dbReference type="InterPro" id="IPR052954">
    <property type="entry name" value="GPCR-Ligand_Int"/>
</dbReference>
<dbReference type="SUPFAM" id="SSF81321">
    <property type="entry name" value="Family A G protein-coupled receptor-like"/>
    <property type="match status" value="1"/>
</dbReference>
<sequence length="376" mass="43236">MSRVCANCRVVCFTNCHSCQNKTTMGYQEYLKTNKHAAILNTVVAIELPIGFVGIFNNLICLYVLLCYRFTRHTTQRLVITESLIDMLIVFTCLLVSLECKSAIFEISLPWQLFSSVVLETFYQVIGCFQLYRTWVAVLIGLERYLLVCWPLLFRSRWTLAMVNVLLAVSAALALTVRSPLFVNTLLDLDARWMGTSLVHRVNALLDIIFQTVLPLTLLHLMSSSVNVTSMKTSQWRGNTWTLPNTPSKRNYEIYKRTTMRINRSMKVVRVVYTILMLPALPYSLLTLTRWHEHRDNSYWVVAVVMNGTKSLAHISRLLISTADFYIYVACWPRFRRLLGGNFRVKRTTIIRFALPTKSRTSCRHDTANGIYSAST</sequence>
<gene>
    <name evidence="7" type="ORF">MCOS_LOCUS2900</name>
</gene>
<feature type="transmembrane region" description="Helical" evidence="5">
    <location>
        <begin position="311"/>
        <end position="329"/>
    </location>
</feature>
<dbReference type="PANTHER" id="PTHR46641">
    <property type="entry name" value="FMRFAMIDE RECEPTOR-RELATED"/>
    <property type="match status" value="1"/>
</dbReference>
<dbReference type="GO" id="GO:0016020">
    <property type="term" value="C:membrane"/>
    <property type="evidence" value="ECO:0007669"/>
    <property type="project" value="UniProtKB-SubCell"/>
</dbReference>
<feature type="transmembrane region" description="Helical" evidence="5">
    <location>
        <begin position="202"/>
        <end position="222"/>
    </location>
</feature>
<reference evidence="7 8" key="1">
    <citation type="submission" date="2018-10" db="EMBL/GenBank/DDBJ databases">
        <authorList>
            <consortium name="Pathogen Informatics"/>
        </authorList>
    </citation>
    <scope>NUCLEOTIDE SEQUENCE [LARGE SCALE GENOMIC DNA]</scope>
</reference>
<keyword evidence="4 5" id="KW-0472">Membrane</keyword>
<dbReference type="PROSITE" id="PS50262">
    <property type="entry name" value="G_PROTEIN_RECEP_F1_2"/>
    <property type="match status" value="1"/>
</dbReference>
<feature type="transmembrane region" description="Helical" evidence="5">
    <location>
        <begin position="160"/>
        <end position="182"/>
    </location>
</feature>
<dbReference type="EMBL" id="UXSR01000547">
    <property type="protein sequence ID" value="VDD76897.1"/>
    <property type="molecule type" value="Genomic_DNA"/>
</dbReference>
<organism evidence="7 8">
    <name type="scientific">Mesocestoides corti</name>
    <name type="common">Flatworm</name>
    <dbReference type="NCBI Taxonomy" id="53468"/>
    <lineage>
        <taxon>Eukaryota</taxon>
        <taxon>Metazoa</taxon>
        <taxon>Spiralia</taxon>
        <taxon>Lophotrochozoa</taxon>
        <taxon>Platyhelminthes</taxon>
        <taxon>Cestoda</taxon>
        <taxon>Eucestoda</taxon>
        <taxon>Cyclophyllidea</taxon>
        <taxon>Mesocestoididae</taxon>
        <taxon>Mesocestoides</taxon>
    </lineage>
</organism>
<comment type="subcellular location">
    <subcellularLocation>
        <location evidence="1">Membrane</location>
    </subcellularLocation>
</comment>
<protein>
    <recommendedName>
        <fullName evidence="6">G-protein coupled receptors family 1 profile domain-containing protein</fullName>
    </recommendedName>
</protein>
<evidence type="ECO:0000313" key="8">
    <source>
        <dbReference type="Proteomes" id="UP000267029"/>
    </source>
</evidence>
<name>A0A0R3U7T3_MESCO</name>
<dbReference type="PANTHER" id="PTHR46641:SF2">
    <property type="entry name" value="FMRFAMIDE RECEPTOR"/>
    <property type="match status" value="1"/>
</dbReference>
<evidence type="ECO:0000256" key="2">
    <source>
        <dbReference type="ARBA" id="ARBA00022692"/>
    </source>
</evidence>
<proteinExistence type="predicted"/>
<accession>A0A0R3U7T3</accession>
<evidence type="ECO:0000313" key="7">
    <source>
        <dbReference type="EMBL" id="VDD76897.1"/>
    </source>
</evidence>
<evidence type="ECO:0000256" key="1">
    <source>
        <dbReference type="ARBA" id="ARBA00004370"/>
    </source>
</evidence>
<feature type="transmembrane region" description="Helical" evidence="5">
    <location>
        <begin position="271"/>
        <end position="291"/>
    </location>
</feature>
<feature type="domain" description="G-protein coupled receptors family 1 profile" evidence="6">
    <location>
        <begin position="57"/>
        <end position="328"/>
    </location>
</feature>
<dbReference type="AlphaFoldDB" id="A0A0R3U7T3"/>
<evidence type="ECO:0000259" key="6">
    <source>
        <dbReference type="PROSITE" id="PS50262"/>
    </source>
</evidence>
<dbReference type="OrthoDB" id="4137487at2759"/>
<feature type="transmembrane region" description="Helical" evidence="5">
    <location>
        <begin position="38"/>
        <end position="66"/>
    </location>
</feature>
<evidence type="ECO:0000256" key="5">
    <source>
        <dbReference type="SAM" id="Phobius"/>
    </source>
</evidence>
<dbReference type="InterPro" id="IPR017452">
    <property type="entry name" value="GPCR_Rhodpsn_7TM"/>
</dbReference>
<feature type="transmembrane region" description="Helical" evidence="5">
    <location>
        <begin position="132"/>
        <end position="153"/>
    </location>
</feature>
<dbReference type="Gene3D" id="1.20.1070.10">
    <property type="entry name" value="Rhodopsin 7-helix transmembrane proteins"/>
    <property type="match status" value="1"/>
</dbReference>
<evidence type="ECO:0000256" key="3">
    <source>
        <dbReference type="ARBA" id="ARBA00022989"/>
    </source>
</evidence>
<evidence type="ECO:0000256" key="4">
    <source>
        <dbReference type="ARBA" id="ARBA00023136"/>
    </source>
</evidence>